<reference evidence="2" key="1">
    <citation type="submission" date="2023-02" db="EMBL/GenBank/DDBJ databases">
        <title>Colletotrichum kahawae CIFC_Que2 genome sequencing and assembly.</title>
        <authorList>
            <person name="Baroncelli R."/>
        </authorList>
    </citation>
    <scope>NUCLEOTIDE SEQUENCE</scope>
    <source>
        <strain evidence="2">CIFC_Que2</strain>
    </source>
</reference>
<evidence type="ECO:0000313" key="3">
    <source>
        <dbReference type="Proteomes" id="UP001281614"/>
    </source>
</evidence>
<keyword evidence="3" id="KW-1185">Reference proteome</keyword>
<dbReference type="AlphaFoldDB" id="A0AAD9YQL2"/>
<evidence type="ECO:0000256" key="1">
    <source>
        <dbReference type="SAM" id="MobiDB-lite"/>
    </source>
</evidence>
<feature type="region of interest" description="Disordered" evidence="1">
    <location>
        <begin position="45"/>
        <end position="71"/>
    </location>
</feature>
<dbReference type="Proteomes" id="UP001281614">
    <property type="component" value="Unassembled WGS sequence"/>
</dbReference>
<accession>A0AAD9YQL2</accession>
<protein>
    <submittedName>
        <fullName evidence="2">Uncharacterized protein</fullName>
    </submittedName>
</protein>
<feature type="compositionally biased region" description="Polar residues" evidence="1">
    <location>
        <begin position="51"/>
        <end position="61"/>
    </location>
</feature>
<comment type="caution">
    <text evidence="2">The sequence shown here is derived from an EMBL/GenBank/DDBJ whole genome shotgun (WGS) entry which is preliminary data.</text>
</comment>
<gene>
    <name evidence="2" type="ORF">CKAH01_13791</name>
</gene>
<feature type="region of interest" description="Disordered" evidence="1">
    <location>
        <begin position="1"/>
        <end position="21"/>
    </location>
</feature>
<dbReference type="EMBL" id="VYYT01000063">
    <property type="protein sequence ID" value="KAK2772789.1"/>
    <property type="molecule type" value="Genomic_DNA"/>
</dbReference>
<sequence>MAPQASLRFSTRSTPRDRSKARPCMAFQAAFSIRTLLWSPAARIPRRGTKFPTQNDFTTGNPEPRFPTAGRSGASRLVVVGYRPNLAFRA</sequence>
<proteinExistence type="predicted"/>
<evidence type="ECO:0000313" key="2">
    <source>
        <dbReference type="EMBL" id="KAK2772789.1"/>
    </source>
</evidence>
<organism evidence="2 3">
    <name type="scientific">Colletotrichum kahawae</name>
    <name type="common">Coffee berry disease fungus</name>
    <dbReference type="NCBI Taxonomy" id="34407"/>
    <lineage>
        <taxon>Eukaryota</taxon>
        <taxon>Fungi</taxon>
        <taxon>Dikarya</taxon>
        <taxon>Ascomycota</taxon>
        <taxon>Pezizomycotina</taxon>
        <taxon>Sordariomycetes</taxon>
        <taxon>Hypocreomycetidae</taxon>
        <taxon>Glomerellales</taxon>
        <taxon>Glomerellaceae</taxon>
        <taxon>Colletotrichum</taxon>
        <taxon>Colletotrichum gloeosporioides species complex</taxon>
    </lineage>
</organism>
<name>A0AAD9YQL2_COLKA</name>